<dbReference type="PANTHER" id="PTHR11552">
    <property type="entry name" value="GLUCOSE-METHANOL-CHOLINE GMC OXIDOREDUCTASE"/>
    <property type="match status" value="1"/>
</dbReference>
<evidence type="ECO:0000256" key="1">
    <source>
        <dbReference type="ARBA" id="ARBA00010790"/>
    </source>
</evidence>
<evidence type="ECO:0000313" key="6">
    <source>
        <dbReference type="Proteomes" id="UP000078544"/>
    </source>
</evidence>
<dbReference type="Proteomes" id="UP000078544">
    <property type="component" value="Unassembled WGS sequence"/>
</dbReference>
<evidence type="ECO:0000259" key="4">
    <source>
        <dbReference type="Pfam" id="PF05199"/>
    </source>
</evidence>
<dbReference type="InterPro" id="IPR007867">
    <property type="entry name" value="GMC_OxRtase_C"/>
</dbReference>
<dbReference type="STRING" id="1081109.A0A167W319"/>
<dbReference type="SUPFAM" id="SSF51905">
    <property type="entry name" value="FAD/NAD(P)-binding domain"/>
    <property type="match status" value="1"/>
</dbReference>
<dbReference type="InterPro" id="IPR012132">
    <property type="entry name" value="GMC_OxRdtase"/>
</dbReference>
<dbReference type="Pfam" id="PF05199">
    <property type="entry name" value="GMC_oxred_C"/>
    <property type="match status" value="1"/>
</dbReference>
<protein>
    <submittedName>
        <fullName evidence="5">Glucose-methanol-choline oxidoreductase</fullName>
    </submittedName>
</protein>
<feature type="transmembrane region" description="Helical" evidence="3">
    <location>
        <begin position="20"/>
        <end position="43"/>
    </location>
</feature>
<dbReference type="Gene3D" id="3.50.50.60">
    <property type="entry name" value="FAD/NAD(P)-binding domain"/>
    <property type="match status" value="1"/>
</dbReference>
<evidence type="ECO:0000256" key="2">
    <source>
        <dbReference type="SAM" id="MobiDB-lite"/>
    </source>
</evidence>
<evidence type="ECO:0000313" key="5">
    <source>
        <dbReference type="EMBL" id="KZZ88344.1"/>
    </source>
</evidence>
<keyword evidence="3" id="KW-0472">Membrane</keyword>
<organism evidence="5 6">
    <name type="scientific">Moelleriella libera RCEF 2490</name>
    <dbReference type="NCBI Taxonomy" id="1081109"/>
    <lineage>
        <taxon>Eukaryota</taxon>
        <taxon>Fungi</taxon>
        <taxon>Dikarya</taxon>
        <taxon>Ascomycota</taxon>
        <taxon>Pezizomycotina</taxon>
        <taxon>Sordariomycetes</taxon>
        <taxon>Hypocreomycetidae</taxon>
        <taxon>Hypocreales</taxon>
        <taxon>Clavicipitaceae</taxon>
        <taxon>Moelleriella</taxon>
    </lineage>
</organism>
<reference evidence="5 6" key="1">
    <citation type="journal article" date="2016" name="Genome Biol. Evol.">
        <title>Divergent and convergent evolution of fungal pathogenicity.</title>
        <authorList>
            <person name="Shang Y."/>
            <person name="Xiao G."/>
            <person name="Zheng P."/>
            <person name="Cen K."/>
            <person name="Zhan S."/>
            <person name="Wang C."/>
        </authorList>
    </citation>
    <scope>NUCLEOTIDE SEQUENCE [LARGE SCALE GENOMIC DNA]</scope>
    <source>
        <strain evidence="5 6">RCEF 2490</strain>
    </source>
</reference>
<keyword evidence="6" id="KW-1185">Reference proteome</keyword>
<evidence type="ECO:0000256" key="3">
    <source>
        <dbReference type="SAM" id="Phobius"/>
    </source>
</evidence>
<dbReference type="GO" id="GO:0016614">
    <property type="term" value="F:oxidoreductase activity, acting on CH-OH group of donors"/>
    <property type="evidence" value="ECO:0007669"/>
    <property type="project" value="InterPro"/>
</dbReference>
<feature type="region of interest" description="Disordered" evidence="2">
    <location>
        <begin position="189"/>
        <end position="212"/>
    </location>
</feature>
<sequence>MEVPKSESLDLLESILGLWHMILWFFLGKDLLGLSSVTSSMYIRANAVNRNTMSIDDQESDSTDASLPRNIPDIEIMLIPTNSLERAVPGRNLISIYPTLIQPRGSGCVELQTVNPLDQPRITYPLLSNEHDVKTARLAIRFAMRLGEKLQQSDYPYPATFAFAPGQDATLLVEWENAAPVEQIPSPAVKSVASPMSHSDRIPEGDPDSLQDSEAVKRATSGCQNTWATVTDEEIDDYAKRVSHPGYHFSGTCPMSKDEVSGVVDQQLRVHGFSNLRIADASIFPKIPSCHTMAPVMVVAERCADMVKDTWAGRRLQ</sequence>
<comment type="similarity">
    <text evidence="1">Belongs to the GMC oxidoreductase family.</text>
</comment>
<name>A0A167W319_9HYPO</name>
<dbReference type="EMBL" id="AZGY01000030">
    <property type="protein sequence ID" value="KZZ88344.1"/>
    <property type="molecule type" value="Genomic_DNA"/>
</dbReference>
<dbReference type="OrthoDB" id="269227at2759"/>
<dbReference type="Gene3D" id="3.30.560.10">
    <property type="entry name" value="Glucose Oxidase, domain 3"/>
    <property type="match status" value="2"/>
</dbReference>
<gene>
    <name evidence="5" type="ORF">AAL_08107</name>
</gene>
<accession>A0A167W319</accession>
<dbReference type="AlphaFoldDB" id="A0A167W319"/>
<dbReference type="GO" id="GO:0050660">
    <property type="term" value="F:flavin adenine dinucleotide binding"/>
    <property type="evidence" value="ECO:0007669"/>
    <property type="project" value="InterPro"/>
</dbReference>
<dbReference type="SUPFAM" id="SSF54373">
    <property type="entry name" value="FAD-linked reductases, C-terminal domain"/>
    <property type="match status" value="1"/>
</dbReference>
<comment type="caution">
    <text evidence="5">The sequence shown here is derived from an EMBL/GenBank/DDBJ whole genome shotgun (WGS) entry which is preliminary data.</text>
</comment>
<dbReference type="PANTHER" id="PTHR11552:SF219">
    <property type="entry name" value="GLUCOSE-METHANOL-CHOLINE OXIDOREDUCTASE N-TERMINAL DOMAIN-CONTAINING PROTEIN"/>
    <property type="match status" value="1"/>
</dbReference>
<dbReference type="InterPro" id="IPR036188">
    <property type="entry name" value="FAD/NAD-bd_sf"/>
</dbReference>
<proteinExistence type="inferred from homology"/>
<feature type="domain" description="Glucose-methanol-choline oxidoreductase C-terminal" evidence="4">
    <location>
        <begin position="103"/>
        <end position="300"/>
    </location>
</feature>
<keyword evidence="3" id="KW-0812">Transmembrane</keyword>
<keyword evidence="3" id="KW-1133">Transmembrane helix</keyword>